<evidence type="ECO:0000313" key="1">
    <source>
        <dbReference type="EMBL" id="ODQ81195.1"/>
    </source>
</evidence>
<dbReference type="RefSeq" id="XP_018986523.1">
    <property type="nucleotide sequence ID" value="XM_019126969.1"/>
</dbReference>
<evidence type="ECO:0000313" key="2">
    <source>
        <dbReference type="Proteomes" id="UP000094336"/>
    </source>
</evidence>
<reference evidence="2" key="1">
    <citation type="submission" date="2016-05" db="EMBL/GenBank/DDBJ databases">
        <title>Comparative genomics of biotechnologically important yeasts.</title>
        <authorList>
            <consortium name="DOE Joint Genome Institute"/>
            <person name="Riley R."/>
            <person name="Haridas S."/>
            <person name="Wolfe K.H."/>
            <person name="Lopes M.R."/>
            <person name="Hittinger C.T."/>
            <person name="Goker M."/>
            <person name="Salamov A."/>
            <person name="Wisecaver J."/>
            <person name="Long T.M."/>
            <person name="Aerts A.L."/>
            <person name="Barry K."/>
            <person name="Choi C."/>
            <person name="Clum A."/>
            <person name="Coughlan A.Y."/>
            <person name="Deshpande S."/>
            <person name="Douglass A.P."/>
            <person name="Hanson S.J."/>
            <person name="Klenk H.-P."/>
            <person name="Labutti K."/>
            <person name="Lapidus A."/>
            <person name="Lindquist E."/>
            <person name="Lipzen A."/>
            <person name="Meier-Kolthoff J.P."/>
            <person name="Ohm R.A."/>
            <person name="Otillar R.P."/>
            <person name="Pangilinan J."/>
            <person name="Peng Y."/>
            <person name="Rokas A."/>
            <person name="Rosa C.A."/>
            <person name="Scheuner C."/>
            <person name="Sibirny A.A."/>
            <person name="Slot J.C."/>
            <person name="Stielow J.B."/>
            <person name="Sun H."/>
            <person name="Kurtzman C.P."/>
            <person name="Blackwell M."/>
            <person name="Grigoriev I.V."/>
            <person name="Jeffries T.W."/>
        </authorList>
    </citation>
    <scope>NUCLEOTIDE SEQUENCE [LARGE SCALE GENOMIC DNA]</scope>
    <source>
        <strain evidence="2">NRRL Y-12698</strain>
    </source>
</reference>
<gene>
    <name evidence="1" type="ORF">BABINDRAFT_12444</name>
</gene>
<protein>
    <submittedName>
        <fullName evidence="1">Uncharacterized protein</fullName>
    </submittedName>
</protein>
<dbReference type="AlphaFoldDB" id="A0A1E3QU26"/>
<proteinExistence type="predicted"/>
<accession>A0A1E3QU26</accession>
<name>A0A1E3QU26_9ASCO</name>
<dbReference type="GeneID" id="30144823"/>
<dbReference type="EMBL" id="KV454428">
    <property type="protein sequence ID" value="ODQ81195.1"/>
    <property type="molecule type" value="Genomic_DNA"/>
</dbReference>
<organism evidence="1 2">
    <name type="scientific">Babjeviella inositovora NRRL Y-12698</name>
    <dbReference type="NCBI Taxonomy" id="984486"/>
    <lineage>
        <taxon>Eukaryota</taxon>
        <taxon>Fungi</taxon>
        <taxon>Dikarya</taxon>
        <taxon>Ascomycota</taxon>
        <taxon>Saccharomycotina</taxon>
        <taxon>Pichiomycetes</taxon>
        <taxon>Serinales incertae sedis</taxon>
        <taxon>Babjeviella</taxon>
    </lineage>
</organism>
<keyword evidence="2" id="KW-1185">Reference proteome</keyword>
<sequence>MLEDLFQLEFQSDSPTRFNPGAAELDLYDGDNGIAFDKELAKLLNPKKNQYDKILTVLEASVFSEHGFNEDIATRRLAKVPDDAVFSDLITLAAIAGHWTISSRISDNSSANPLPINQRAISLLQRYLDAVMMGSRTVLTESAEVIYNSNSQTSDIDLEVTQEVELLDGKVLGDDDKAIIKERLYALVKSLVFPKSVSAMRRLQASRGRITRSATIPEISAKSYQEKVTAEGDLLEGASPEFAMKSPKRPATEDLMISPKKVKPNEFSSPHGSLASNDSFISPSKGALMLDLGRQKMSAESLKAAQMLQDSQDFEETKDVIRTISGQYLLSHTLKDIWQLFKWTFSCATSEKLVHHALWNTYRPISHFVVQVFRLQLNEKIAEMNDLNTVHRGWQNVPRGYREVVVMELQDMFWHQLLKALGTFSSEWCEKACALVFFTHWPGMRPLYQQEVTQAPGVVLEVIAMKGKYNVETIRLRRDLCVMLYVGMDAVWFASEGMNRRSYAVDPQEWVLAVAATVAKMPLREFREFFTLSDESAPKEQEFLFKVGILYTDGYSNLFGAFGKELSLERGEDTDIFAVLADLKPNYRLNYEGHLLDQTNKIVIVIFMVVQVWSCSWNGDVSVAARSKFLNLAARGDIARQEWLEVHAEQGDDSDSTVRDSEEECQILIGATQRETKKCDKEWPLQLANMLRCQPGWDYERGDVNEGFADAFEEAILEFEL</sequence>
<dbReference type="Proteomes" id="UP000094336">
    <property type="component" value="Unassembled WGS sequence"/>
</dbReference>